<evidence type="ECO:0000256" key="1">
    <source>
        <dbReference type="SAM" id="Phobius"/>
    </source>
</evidence>
<accession>A0ABY9H9Q3</accession>
<feature type="transmembrane region" description="Helical" evidence="1">
    <location>
        <begin position="46"/>
        <end position="66"/>
    </location>
</feature>
<name>A0ABY9H9Q3_9MOLU</name>
<dbReference type="RefSeq" id="WP_305937745.1">
    <property type="nucleotide sequence ID" value="NZ_CP132191.1"/>
</dbReference>
<keyword evidence="1" id="KW-1133">Transmembrane helix</keyword>
<dbReference type="Proteomes" id="UP001237011">
    <property type="component" value="Chromosome"/>
</dbReference>
<sequence length="263" mass="31664">MEKSRIFKYYWIPTLTSFAIGLFLIPLFETLYVYNITNKKNQYDMMITFIAIISILAVIYIINWLFNYRNIYKINSISYKCNEKDMIKKHPYWKPFRYLFNLYMGMGEYDPHLGIYDSDFSMEKWNNVDTSQLNNYLKYKYWKNTKILYWLFYTTPFIFGVGISVIFDILLLLTILDWNKTTGAMIFVPIGVICGICLVYTLGLYIYMAILMTEIVLYEIQDIDFEKKLQYFQVTHLYNKSLEIYLKTISSKKFLNFIKKYSD</sequence>
<dbReference type="EMBL" id="CP132191">
    <property type="protein sequence ID" value="WLP85309.1"/>
    <property type="molecule type" value="Genomic_DNA"/>
</dbReference>
<feature type="transmembrane region" description="Helical" evidence="1">
    <location>
        <begin position="147"/>
        <end position="176"/>
    </location>
</feature>
<protein>
    <submittedName>
        <fullName evidence="2">Uncharacterized protein</fullName>
    </submittedName>
</protein>
<feature type="transmembrane region" description="Helical" evidence="1">
    <location>
        <begin position="182"/>
        <end position="207"/>
    </location>
</feature>
<keyword evidence="1" id="KW-0472">Membrane</keyword>
<proteinExistence type="predicted"/>
<keyword evidence="3" id="KW-1185">Reference proteome</keyword>
<evidence type="ECO:0000313" key="2">
    <source>
        <dbReference type="EMBL" id="WLP85309.1"/>
    </source>
</evidence>
<feature type="transmembrane region" description="Helical" evidence="1">
    <location>
        <begin position="12"/>
        <end position="34"/>
    </location>
</feature>
<evidence type="ECO:0000313" key="3">
    <source>
        <dbReference type="Proteomes" id="UP001237011"/>
    </source>
</evidence>
<organism evidence="2 3">
    <name type="scientific">Mycoplasma seminis</name>
    <dbReference type="NCBI Taxonomy" id="512749"/>
    <lineage>
        <taxon>Bacteria</taxon>
        <taxon>Bacillati</taxon>
        <taxon>Mycoplasmatota</taxon>
        <taxon>Mollicutes</taxon>
        <taxon>Mycoplasmataceae</taxon>
        <taxon>Mycoplasma</taxon>
    </lineage>
</organism>
<reference evidence="2" key="1">
    <citation type="submission" date="2023-08" db="EMBL/GenBank/DDBJ databases">
        <title>Complete genome sequence of Mycoplasma seminis 2200.</title>
        <authorList>
            <person name="Spergser J."/>
        </authorList>
    </citation>
    <scope>NUCLEOTIDE SEQUENCE [LARGE SCALE GENOMIC DNA]</scope>
    <source>
        <strain evidence="2">2200</strain>
    </source>
</reference>
<keyword evidence="1" id="KW-0812">Transmembrane</keyword>
<gene>
    <name evidence="2" type="ORF">Q8852_03225</name>
</gene>